<organism evidence="2 3">
    <name type="scientific">Saitoella complicata (strain BCRC 22490 / CBS 7301 / JCM 7358 / NBRC 10748 / NRRL Y-17804)</name>
    <dbReference type="NCBI Taxonomy" id="698492"/>
    <lineage>
        <taxon>Eukaryota</taxon>
        <taxon>Fungi</taxon>
        <taxon>Dikarya</taxon>
        <taxon>Ascomycota</taxon>
        <taxon>Taphrinomycotina</taxon>
        <taxon>Taphrinomycotina incertae sedis</taxon>
        <taxon>Saitoella</taxon>
    </lineage>
</organism>
<comment type="caution">
    <text evidence="2">The sequence shown here is derived from an EMBL/GenBank/DDBJ whole genome shotgun (WGS) entry which is preliminary data.</text>
</comment>
<dbReference type="PANTHER" id="PTHR46579">
    <property type="entry name" value="F5/8 TYPE C DOMAIN-CONTAINING PROTEIN-RELATED"/>
    <property type="match status" value="1"/>
</dbReference>
<dbReference type="Proteomes" id="UP000033140">
    <property type="component" value="Unassembled WGS sequence"/>
</dbReference>
<evidence type="ECO:0000313" key="3">
    <source>
        <dbReference type="Proteomes" id="UP000033140"/>
    </source>
</evidence>
<gene>
    <name evidence="2" type="ORF">G7K_6266-t1</name>
</gene>
<feature type="region of interest" description="Disordered" evidence="1">
    <location>
        <begin position="159"/>
        <end position="213"/>
    </location>
</feature>
<dbReference type="PANTHER" id="PTHR46579:SF1">
    <property type="entry name" value="F5_8 TYPE C DOMAIN-CONTAINING PROTEIN"/>
    <property type="match status" value="1"/>
</dbReference>
<evidence type="ECO:0000313" key="2">
    <source>
        <dbReference type="EMBL" id="GAO52183.1"/>
    </source>
</evidence>
<accession>A0A0E9NQW2</accession>
<protein>
    <recommendedName>
        <fullName evidence="4">DUF4218 domain-containing protein</fullName>
    </recommendedName>
</protein>
<dbReference type="AlphaFoldDB" id="A0A0E9NQW2"/>
<keyword evidence="3" id="KW-1185">Reference proteome</keyword>
<name>A0A0E9NQW2_SAICN</name>
<dbReference type="EMBL" id="BACD03000062">
    <property type="protein sequence ID" value="GAO52183.1"/>
    <property type="molecule type" value="Genomic_DNA"/>
</dbReference>
<feature type="compositionally biased region" description="Basic residues" evidence="1">
    <location>
        <begin position="197"/>
        <end position="209"/>
    </location>
</feature>
<evidence type="ECO:0008006" key="4">
    <source>
        <dbReference type="Google" id="ProtNLM"/>
    </source>
</evidence>
<evidence type="ECO:0000256" key="1">
    <source>
        <dbReference type="SAM" id="MobiDB-lite"/>
    </source>
</evidence>
<reference evidence="2 3" key="2">
    <citation type="journal article" date="2014" name="J. Gen. Appl. Microbiol.">
        <title>The early diverging ascomycetous budding yeast Saitoella complicata has three histone deacetylases belonging to the Clr6, Hos2, and Rpd3 lineages.</title>
        <authorList>
            <person name="Nishida H."/>
            <person name="Matsumoto T."/>
            <person name="Kondo S."/>
            <person name="Hamamoto M."/>
            <person name="Yoshikawa H."/>
        </authorList>
    </citation>
    <scope>NUCLEOTIDE SEQUENCE [LARGE SCALE GENOMIC DNA]</scope>
    <source>
        <strain evidence="2 3">NRRL Y-17804</strain>
    </source>
</reference>
<reference evidence="2 3" key="3">
    <citation type="journal article" date="2015" name="Genome Announc.">
        <title>Draft Genome Sequence of the Archiascomycetous Yeast Saitoella complicata.</title>
        <authorList>
            <person name="Yamauchi K."/>
            <person name="Kondo S."/>
            <person name="Hamamoto M."/>
            <person name="Takahashi Y."/>
            <person name="Ogura Y."/>
            <person name="Hayashi T."/>
            <person name="Nishida H."/>
        </authorList>
    </citation>
    <scope>NUCLEOTIDE SEQUENCE [LARGE SCALE GENOMIC DNA]</scope>
    <source>
        <strain evidence="2 3">NRRL Y-17804</strain>
    </source>
</reference>
<dbReference type="STRING" id="698492.A0A0E9NQW2"/>
<reference evidence="2 3" key="1">
    <citation type="journal article" date="2011" name="J. Gen. Appl. Microbiol.">
        <title>Draft genome sequencing of the enigmatic yeast Saitoella complicata.</title>
        <authorList>
            <person name="Nishida H."/>
            <person name="Hamamoto M."/>
            <person name="Sugiyama J."/>
        </authorList>
    </citation>
    <scope>NUCLEOTIDE SEQUENCE [LARGE SCALE GENOMIC DNA]</scope>
    <source>
        <strain evidence="2 3">NRRL Y-17804</strain>
    </source>
</reference>
<feature type="compositionally biased region" description="Low complexity" evidence="1">
    <location>
        <begin position="181"/>
        <end position="196"/>
    </location>
</feature>
<sequence>MWDASLPGNDKTFTMRAYICAVAGDRPAVEKMMQTVGPNGRLPCQFCTFAGTWVERSNHNYYPHSSCRNMPRDPATWENRDWNIDDLPYRRHLRRDMIDVARANDDKLRTGTGISGFSILHRLPTISWPWSFGLDVMHLICDNLCHLLFNLWDGRLPQAAAGTSHPVSDGEADGRGEDDGATPMATPAATAAPGTRSKPKPKPKRTSKKRAADPWVMPKKVLEELGLDMRNCRRQIPGALGRAPRNIQKNSAGFKATEWSLWMSLFSVPLLEGRLPERYLANWETLCEAYVRSIEFEITMDDLAKIRLLFKRFVRDYESLYYQKDHRRMQVCPSSIHMLLHLADCIEQLGPAWVFWAFPMARMCGMVVPKARSKSELNASLANTVFIGENLKQFEFVRLVSKDFNAFLKPPDSSRAFIIKVPEGWFVSPETELTLSTMPRRLLVQMLETLVGSRVDPQALPKEVKAYKRFQLSQGRDMVGSQASQKRSDRTRASNIILYIQETHGRHEVFFGEVLIFARPCYERQHYPLAYVKCYGPAQLRRGRFYIADSKPTGGLHEWIHVAAIERLVGTMSTKWLSSQKGFGRKPVWIIDRQSFGWNSAARLINSLDLHLDDYA</sequence>
<proteinExistence type="predicted"/>